<keyword evidence="3" id="KW-0378">Hydrolase</keyword>
<dbReference type="InterPro" id="IPR006680">
    <property type="entry name" value="Amidohydro-rel"/>
</dbReference>
<dbReference type="InterPro" id="IPR032466">
    <property type="entry name" value="Metal_Hydrolase"/>
</dbReference>
<dbReference type="PANTHER" id="PTHR21240">
    <property type="entry name" value="2-AMINO-3-CARBOXYLMUCONATE-6-SEMIALDEHYDE DECARBOXYLASE"/>
    <property type="match status" value="1"/>
</dbReference>
<accession>A0A5P9NIG1</accession>
<dbReference type="GO" id="GO:0016831">
    <property type="term" value="F:carboxy-lyase activity"/>
    <property type="evidence" value="ECO:0007669"/>
    <property type="project" value="InterPro"/>
</dbReference>
<evidence type="ECO:0000256" key="1">
    <source>
        <dbReference type="ARBA" id="ARBA00023239"/>
    </source>
</evidence>
<dbReference type="OrthoDB" id="1407586at2"/>
<protein>
    <submittedName>
        <fullName evidence="3">Amidohydrolase</fullName>
    </submittedName>
</protein>
<organism evidence="3 4">
    <name type="scientific">Halioglobus maricola</name>
    <dbReference type="NCBI Taxonomy" id="2601894"/>
    <lineage>
        <taxon>Bacteria</taxon>
        <taxon>Pseudomonadati</taxon>
        <taxon>Pseudomonadota</taxon>
        <taxon>Gammaproteobacteria</taxon>
        <taxon>Cellvibrionales</taxon>
        <taxon>Halieaceae</taxon>
        <taxon>Halioglobus</taxon>
    </lineage>
</organism>
<evidence type="ECO:0000313" key="4">
    <source>
        <dbReference type="Proteomes" id="UP000326287"/>
    </source>
</evidence>
<dbReference type="RefSeq" id="WP_152661720.1">
    <property type="nucleotide sequence ID" value="NZ_CP036422.1"/>
</dbReference>
<keyword evidence="4" id="KW-1185">Reference proteome</keyword>
<reference evidence="3 4" key="1">
    <citation type="submission" date="2019-02" db="EMBL/GenBank/DDBJ databases">
        <authorList>
            <person name="Li S.-H."/>
        </authorList>
    </citation>
    <scope>NUCLEOTIDE SEQUENCE [LARGE SCALE GENOMIC DNA]</scope>
    <source>
        <strain evidence="3 4">IMCC14385</strain>
    </source>
</reference>
<sequence length="268" mass="30000">MQAIDVWAQQPNSHFLSQPYFESLRRWVGSDLSDIPDDFLLGCMDKANVSQAILSAWYGPQGPLISNEQVLATIEAHPGRFYGLASADLRDPVAAVQTLRKYVNDHGFKGLRIVQWLWELPCSHALYYPLLAACVELNVPICLQVGHTGPLLSSESGRPAHIERIALDFPDLKIVGGHIGYPWHVEMIAVATKFPNVYIDTSAYVPKRYPRELVEYMKGHGRHKVMFGSNFPMITPDVALGQLDLLELDDEVKELFLTGNAKRVFGLT</sequence>
<name>A0A5P9NIG1_9GAMM</name>
<dbReference type="EMBL" id="CP036422">
    <property type="protein sequence ID" value="QFU75613.1"/>
    <property type="molecule type" value="Genomic_DNA"/>
</dbReference>
<keyword evidence="1" id="KW-0456">Lyase</keyword>
<evidence type="ECO:0000313" key="3">
    <source>
        <dbReference type="EMBL" id="QFU75613.1"/>
    </source>
</evidence>
<dbReference type="GO" id="GO:0016787">
    <property type="term" value="F:hydrolase activity"/>
    <property type="evidence" value="ECO:0007669"/>
    <property type="project" value="UniProtKB-KW"/>
</dbReference>
<dbReference type="Gene3D" id="3.20.20.140">
    <property type="entry name" value="Metal-dependent hydrolases"/>
    <property type="match status" value="1"/>
</dbReference>
<gene>
    <name evidence="3" type="ORF">EY643_08095</name>
</gene>
<dbReference type="Pfam" id="PF04909">
    <property type="entry name" value="Amidohydro_2"/>
    <property type="match status" value="1"/>
</dbReference>
<proteinExistence type="predicted"/>
<dbReference type="PANTHER" id="PTHR21240:SF19">
    <property type="entry name" value="CATALYTIC_ HYDROLASE"/>
    <property type="match status" value="1"/>
</dbReference>
<feature type="domain" description="Amidohydrolase-related" evidence="2">
    <location>
        <begin position="66"/>
        <end position="267"/>
    </location>
</feature>
<evidence type="ECO:0000259" key="2">
    <source>
        <dbReference type="Pfam" id="PF04909"/>
    </source>
</evidence>
<dbReference type="Proteomes" id="UP000326287">
    <property type="component" value="Chromosome"/>
</dbReference>
<dbReference type="SUPFAM" id="SSF51556">
    <property type="entry name" value="Metallo-dependent hydrolases"/>
    <property type="match status" value="1"/>
</dbReference>
<dbReference type="AlphaFoldDB" id="A0A5P9NIG1"/>
<dbReference type="InterPro" id="IPR032465">
    <property type="entry name" value="ACMSD"/>
</dbReference>
<dbReference type="KEGG" id="halc:EY643_08095"/>